<accession>A0ACC2NJ16</accession>
<reference evidence="1" key="1">
    <citation type="submission" date="2023-04" db="EMBL/GenBank/DDBJ databases">
        <title>A chromosome-level genome assembly of the parasitoid wasp Eretmocerus hayati.</title>
        <authorList>
            <person name="Zhong Y."/>
            <person name="Liu S."/>
            <person name="Liu Y."/>
        </authorList>
    </citation>
    <scope>NUCLEOTIDE SEQUENCE</scope>
    <source>
        <strain evidence="1">ZJU_SS_LIU_2023</strain>
    </source>
</reference>
<name>A0ACC2NJ16_9HYME</name>
<sequence>MMMSKEHNVTNHHKTKEGAVVPYCSNELSQNEYSRIIYKSAVYHSTIYKRPQVTDDTYVKLSDGTIAQIIYFYLTNEECHARVKVLGVTQVNVNGAALPHIFLVTDQDAGTKDISITLFEKKIIHLDVLNDLEYVCLPLDVFDAQ</sequence>
<evidence type="ECO:0000313" key="2">
    <source>
        <dbReference type="Proteomes" id="UP001239111"/>
    </source>
</evidence>
<dbReference type="Proteomes" id="UP001239111">
    <property type="component" value="Chromosome 3"/>
</dbReference>
<dbReference type="EMBL" id="CM056743">
    <property type="protein sequence ID" value="KAJ8671165.1"/>
    <property type="molecule type" value="Genomic_DNA"/>
</dbReference>
<gene>
    <name evidence="1" type="ORF">QAD02_002424</name>
</gene>
<proteinExistence type="predicted"/>
<keyword evidence="2" id="KW-1185">Reference proteome</keyword>
<comment type="caution">
    <text evidence="1">The sequence shown here is derived from an EMBL/GenBank/DDBJ whole genome shotgun (WGS) entry which is preliminary data.</text>
</comment>
<organism evidence="1 2">
    <name type="scientific">Eretmocerus hayati</name>
    <dbReference type="NCBI Taxonomy" id="131215"/>
    <lineage>
        <taxon>Eukaryota</taxon>
        <taxon>Metazoa</taxon>
        <taxon>Ecdysozoa</taxon>
        <taxon>Arthropoda</taxon>
        <taxon>Hexapoda</taxon>
        <taxon>Insecta</taxon>
        <taxon>Pterygota</taxon>
        <taxon>Neoptera</taxon>
        <taxon>Endopterygota</taxon>
        <taxon>Hymenoptera</taxon>
        <taxon>Apocrita</taxon>
        <taxon>Proctotrupomorpha</taxon>
        <taxon>Chalcidoidea</taxon>
        <taxon>Aphelinidae</taxon>
        <taxon>Aphelininae</taxon>
        <taxon>Eretmocerus</taxon>
    </lineage>
</organism>
<evidence type="ECO:0000313" key="1">
    <source>
        <dbReference type="EMBL" id="KAJ8671165.1"/>
    </source>
</evidence>
<protein>
    <submittedName>
        <fullName evidence="1">Uncharacterized protein</fullName>
    </submittedName>
</protein>